<keyword evidence="4" id="KW-0949">S-adenosyl-L-methionine</keyword>
<dbReference type="Gene3D" id="3.20.20.330">
    <property type="entry name" value="Homocysteine-binding-like domain"/>
    <property type="match status" value="1"/>
</dbReference>
<evidence type="ECO:0000256" key="2">
    <source>
        <dbReference type="ARBA" id="ARBA00022603"/>
    </source>
</evidence>
<gene>
    <name evidence="9" type="ORF">HC175_20525</name>
</gene>
<comment type="similarity">
    <text evidence="1">Belongs to the vitamin-B12 dependent methionine synthase family.</text>
</comment>
<dbReference type="InterPro" id="IPR003726">
    <property type="entry name" value="HCY_dom"/>
</dbReference>
<evidence type="ECO:0000256" key="6">
    <source>
        <dbReference type="ARBA" id="ARBA00023285"/>
    </source>
</evidence>
<feature type="domain" description="Hcy-binding" evidence="8">
    <location>
        <begin position="1"/>
        <end position="40"/>
    </location>
</feature>
<keyword evidence="6" id="KW-0170">Cobalt</keyword>
<evidence type="ECO:0000256" key="1">
    <source>
        <dbReference type="ARBA" id="ARBA00010398"/>
    </source>
</evidence>
<evidence type="ECO:0000256" key="4">
    <source>
        <dbReference type="ARBA" id="ARBA00022691"/>
    </source>
</evidence>
<organism evidence="9 10">
    <name type="scientific">Salinimicrobium oceani</name>
    <dbReference type="NCBI Taxonomy" id="2722702"/>
    <lineage>
        <taxon>Bacteria</taxon>
        <taxon>Pseudomonadati</taxon>
        <taxon>Bacteroidota</taxon>
        <taxon>Flavobacteriia</taxon>
        <taxon>Flavobacteriales</taxon>
        <taxon>Flavobacteriaceae</taxon>
        <taxon>Salinimicrobium</taxon>
    </lineage>
</organism>
<evidence type="ECO:0000313" key="9">
    <source>
        <dbReference type="EMBL" id="NJW55305.1"/>
    </source>
</evidence>
<evidence type="ECO:0000256" key="5">
    <source>
        <dbReference type="ARBA" id="ARBA00022723"/>
    </source>
</evidence>
<dbReference type="PROSITE" id="PS50970">
    <property type="entry name" value="HCY"/>
    <property type="match status" value="1"/>
</dbReference>
<sequence>QSPEEMANQTREYLERGLVNILGGCCGTTPAHIKAIAEVASEYPSRSLKKNLQSEIL</sequence>
<dbReference type="Pfam" id="PF02574">
    <property type="entry name" value="S-methyl_trans"/>
    <property type="match status" value="1"/>
</dbReference>
<evidence type="ECO:0000256" key="7">
    <source>
        <dbReference type="PROSITE-ProRule" id="PRU00333"/>
    </source>
</evidence>
<comment type="caution">
    <text evidence="9">The sequence shown here is derived from an EMBL/GenBank/DDBJ whole genome shotgun (WGS) entry which is preliminary data.</text>
</comment>
<dbReference type="InterPro" id="IPR036589">
    <property type="entry name" value="HCY_dom_sf"/>
</dbReference>
<protein>
    <submittedName>
        <fullName evidence="9">5-methyltetrahydrofolate--homocysteine methyltransferase</fullName>
    </submittedName>
</protein>
<dbReference type="SUPFAM" id="SSF82282">
    <property type="entry name" value="Homocysteine S-methyltransferase"/>
    <property type="match status" value="1"/>
</dbReference>
<keyword evidence="10" id="KW-1185">Reference proteome</keyword>
<feature type="non-terminal residue" evidence="9">
    <location>
        <position position="1"/>
    </location>
</feature>
<keyword evidence="3" id="KW-0808">Transferase</keyword>
<dbReference type="InterPro" id="IPR050554">
    <property type="entry name" value="Met_Synthase/Corrinoid"/>
</dbReference>
<dbReference type="PANTHER" id="PTHR45833">
    <property type="entry name" value="METHIONINE SYNTHASE"/>
    <property type="match status" value="1"/>
</dbReference>
<keyword evidence="5" id="KW-0479">Metal-binding</keyword>
<keyword evidence="2 9" id="KW-0489">Methyltransferase</keyword>
<comment type="caution">
    <text evidence="7">Lacks conserved residue(s) required for the propagation of feature annotation.</text>
</comment>
<accession>A0ABX1D4N4</accession>
<name>A0ABX1D4N4_9FLAO</name>
<evidence type="ECO:0000313" key="10">
    <source>
        <dbReference type="Proteomes" id="UP000703674"/>
    </source>
</evidence>
<proteinExistence type="inferred from homology"/>
<reference evidence="9 10" key="1">
    <citation type="submission" date="2020-03" db="EMBL/GenBank/DDBJ databases">
        <title>Salinimicrobium sp. nov, isolated from SCS.</title>
        <authorList>
            <person name="Cao W.R."/>
        </authorList>
    </citation>
    <scope>NUCLEOTIDE SEQUENCE [LARGE SCALE GENOMIC DNA]</scope>
    <source>
        <strain evidence="10">J15B91</strain>
    </source>
</reference>
<dbReference type="GO" id="GO:0032259">
    <property type="term" value="P:methylation"/>
    <property type="evidence" value="ECO:0007669"/>
    <property type="project" value="UniProtKB-KW"/>
</dbReference>
<dbReference type="Proteomes" id="UP000703674">
    <property type="component" value="Unassembled WGS sequence"/>
</dbReference>
<dbReference type="GO" id="GO:0008168">
    <property type="term" value="F:methyltransferase activity"/>
    <property type="evidence" value="ECO:0007669"/>
    <property type="project" value="UniProtKB-KW"/>
</dbReference>
<dbReference type="EMBL" id="JAAVJR010001013">
    <property type="protein sequence ID" value="NJW55305.1"/>
    <property type="molecule type" value="Genomic_DNA"/>
</dbReference>
<evidence type="ECO:0000259" key="8">
    <source>
        <dbReference type="PROSITE" id="PS50970"/>
    </source>
</evidence>
<evidence type="ECO:0000256" key="3">
    <source>
        <dbReference type="ARBA" id="ARBA00022679"/>
    </source>
</evidence>
<dbReference type="PANTHER" id="PTHR45833:SF1">
    <property type="entry name" value="METHIONINE SYNTHASE"/>
    <property type="match status" value="1"/>
</dbReference>